<feature type="domain" description="XdhC Rossmann" evidence="3">
    <location>
        <begin position="243"/>
        <end position="388"/>
    </location>
</feature>
<dbReference type="NCBIfam" id="TIGR02964">
    <property type="entry name" value="xanthine_xdhC"/>
    <property type="match status" value="1"/>
</dbReference>
<gene>
    <name evidence="4" type="primary">xdhC</name>
    <name evidence="4" type="ORF">Azoinq_13050</name>
</gene>
<dbReference type="PANTHER" id="PTHR30388:SF6">
    <property type="entry name" value="XANTHINE DEHYDROGENASE SUBUNIT A-RELATED"/>
    <property type="match status" value="1"/>
</dbReference>
<accession>A0A975SLW1</accession>
<organism evidence="4 5">
    <name type="scientific">Azospira inquinata</name>
    <dbReference type="NCBI Taxonomy" id="2785627"/>
    <lineage>
        <taxon>Bacteria</taxon>
        <taxon>Pseudomonadati</taxon>
        <taxon>Pseudomonadota</taxon>
        <taxon>Betaproteobacteria</taxon>
        <taxon>Rhodocyclales</taxon>
        <taxon>Rhodocyclaceae</taxon>
        <taxon>Azospira</taxon>
    </lineage>
</organism>
<feature type="domain" description="XdhC- CoxI" evidence="2">
    <location>
        <begin position="31"/>
        <end position="87"/>
    </location>
</feature>
<dbReference type="PANTHER" id="PTHR30388">
    <property type="entry name" value="ALDEHYDE OXIDOREDUCTASE MOLYBDENUM COFACTOR ASSEMBLY PROTEIN"/>
    <property type="match status" value="1"/>
</dbReference>
<reference evidence="4" key="1">
    <citation type="submission" date="2020-11" db="EMBL/GenBank/DDBJ databases">
        <title>Azospira inquinata sp. nov.</title>
        <authorList>
            <person name="Moe W.M."/>
            <person name="Mikes M.C."/>
        </authorList>
    </citation>
    <scope>NUCLEOTIDE SEQUENCE</scope>
    <source>
        <strain evidence="4">Azo-3</strain>
    </source>
</reference>
<dbReference type="InterPro" id="IPR003777">
    <property type="entry name" value="XdhC_CoxI"/>
</dbReference>
<proteinExistence type="predicted"/>
<evidence type="ECO:0000259" key="2">
    <source>
        <dbReference type="Pfam" id="PF02625"/>
    </source>
</evidence>
<dbReference type="InterPro" id="IPR052698">
    <property type="entry name" value="MoCofactor_Util/Proc"/>
</dbReference>
<sequence>MTAPIPAARPNAAPPASPLPWFHALADFLREGPAVLVTVARLQGSTPRETGAAMVVGKQGFADTIGGGHLEWVALEEARRLLGEGQAHPEAAQPPRLVSYSLAATLGQCCGGTLWLLYEVIAPDALAAWQEVSRALARGDSWRREVVGPLTDRDARALSRGTPLEGPEHKDSLPGIGAKAEATPLSAHQTWEAAPCQGLHPLPGNAGWLAPELRVGSAPAPSATPSPAYFRYRETLTDRALPLMIFGAGHVGAALVRALSLLDVRITWVDCRPELFPGDLPPRVTPLVLEDGEDLPGAAQQAQPGTYFLVLTHNHDLDYAICEAIFRRQDYAYFGLIGSATKRARFEHRLVARGLDPARLGELTCPIGIPGIGGKEPAVIAASVVAQILQVRDACRASARPPESLPTDASASVKTSVSGPAAPATLFNQLSDFSR</sequence>
<dbReference type="InterPro" id="IPR014308">
    <property type="entry name" value="Xanthine_DH_XdhC"/>
</dbReference>
<evidence type="ECO:0000259" key="3">
    <source>
        <dbReference type="Pfam" id="PF13478"/>
    </source>
</evidence>
<evidence type="ECO:0000313" key="4">
    <source>
        <dbReference type="EMBL" id="QWT48748.1"/>
    </source>
</evidence>
<feature type="compositionally biased region" description="Polar residues" evidence="1">
    <location>
        <begin position="407"/>
        <end position="418"/>
    </location>
</feature>
<feature type="region of interest" description="Disordered" evidence="1">
    <location>
        <begin position="399"/>
        <end position="422"/>
    </location>
</feature>
<dbReference type="AlphaFoldDB" id="A0A975SLW1"/>
<dbReference type="Pfam" id="PF02625">
    <property type="entry name" value="XdhC_CoxI"/>
    <property type="match status" value="1"/>
</dbReference>
<keyword evidence="5" id="KW-1185">Reference proteome</keyword>
<protein>
    <submittedName>
        <fullName evidence="4">Xanthine dehydrogenase accessory protein XdhC</fullName>
    </submittedName>
</protein>
<dbReference type="EMBL" id="CP064782">
    <property type="protein sequence ID" value="QWT48748.1"/>
    <property type="molecule type" value="Genomic_DNA"/>
</dbReference>
<dbReference type="RefSeq" id="WP_216128455.1">
    <property type="nucleotide sequence ID" value="NZ_CP064782.1"/>
</dbReference>
<dbReference type="InterPro" id="IPR027051">
    <property type="entry name" value="XdhC_Rossmann_dom"/>
</dbReference>
<dbReference type="Proteomes" id="UP000683428">
    <property type="component" value="Chromosome"/>
</dbReference>
<dbReference type="KEGG" id="aiq:Azoinq_13050"/>
<evidence type="ECO:0000256" key="1">
    <source>
        <dbReference type="SAM" id="MobiDB-lite"/>
    </source>
</evidence>
<feature type="region of interest" description="Disordered" evidence="1">
    <location>
        <begin position="153"/>
        <end position="175"/>
    </location>
</feature>
<dbReference type="Pfam" id="PF13478">
    <property type="entry name" value="XdhC_C"/>
    <property type="match status" value="1"/>
</dbReference>
<evidence type="ECO:0000313" key="5">
    <source>
        <dbReference type="Proteomes" id="UP000683428"/>
    </source>
</evidence>
<name>A0A975SLW1_9RHOO</name>